<keyword evidence="3" id="KW-1185">Reference proteome</keyword>
<dbReference type="EMBL" id="JAHESD010000040">
    <property type="protein sequence ID" value="MBT1704832.1"/>
    <property type="molecule type" value="Genomic_DNA"/>
</dbReference>
<proteinExistence type="predicted"/>
<dbReference type="Pfam" id="PF08885">
    <property type="entry name" value="GSCFA"/>
    <property type="match status" value="1"/>
</dbReference>
<sequence>MKTFRTIVSTPASKWQFGLKNPVFTAGSCFADAIGSRLYSNKFEAMVNPFGIIYNPLSIHRAILYGLSNTLPGEDTFLENDGIHLSYDFHSEVAAYDKKELMSTITSMVSSAHGFLKNTSRLLITYGTAWVYERTDTHEIVANCHKVPAAFFKKRLLSEQEIVASFKMLFDTLKAVIPDAKLIITVSPVRHVKDTLPLNSVSKAVLRTACYAITTQFTDVEYFPAFEIMMDDLRDYRFYKSDMLHPTQEAEDYIWDQFIESYIDEDTRKFIKEWKSISAAMSHRPFHPTSASHQKFLNDTLKRLELLKDKADVSEEIRIIKEQITTP</sequence>
<feature type="domain" description="GSCFA" evidence="1">
    <location>
        <begin position="23"/>
        <end position="258"/>
    </location>
</feature>
<dbReference type="InterPro" id="IPR014982">
    <property type="entry name" value="GSCFA"/>
</dbReference>
<evidence type="ECO:0000313" key="3">
    <source>
        <dbReference type="Proteomes" id="UP000772618"/>
    </source>
</evidence>
<protein>
    <submittedName>
        <fullName evidence="2">GSCFA domain-containing protein</fullName>
    </submittedName>
</protein>
<dbReference type="RefSeq" id="WP_254154796.1">
    <property type="nucleotide sequence ID" value="NZ_JAHESD010000040.1"/>
</dbReference>
<name>A0ABS5VTS6_9BACT</name>
<accession>A0ABS5VTS6</accession>
<comment type="caution">
    <text evidence="2">The sequence shown here is derived from an EMBL/GenBank/DDBJ whole genome shotgun (WGS) entry which is preliminary data.</text>
</comment>
<dbReference type="Proteomes" id="UP000772618">
    <property type="component" value="Unassembled WGS sequence"/>
</dbReference>
<reference evidence="2 3" key="1">
    <citation type="submission" date="2021-05" db="EMBL/GenBank/DDBJ databases">
        <title>A Polyphasic approach of four new species of the genus Ohtaekwangia: Ohtaekwangia histidinii sp. nov., Ohtaekwangia cretensis sp. nov., Ohtaekwangia indiensis sp. nov., Ohtaekwangia reichenbachii sp. nov. from diverse environment.</title>
        <authorList>
            <person name="Octaviana S."/>
        </authorList>
    </citation>
    <scope>NUCLEOTIDE SEQUENCE [LARGE SCALE GENOMIC DNA]</scope>
    <source>
        <strain evidence="2 3">PWU20</strain>
    </source>
</reference>
<evidence type="ECO:0000313" key="2">
    <source>
        <dbReference type="EMBL" id="MBT1704832.1"/>
    </source>
</evidence>
<evidence type="ECO:0000259" key="1">
    <source>
        <dbReference type="Pfam" id="PF08885"/>
    </source>
</evidence>
<gene>
    <name evidence="2" type="ORF">KK060_16170</name>
</gene>
<dbReference type="SUPFAM" id="SSF52266">
    <property type="entry name" value="SGNH hydrolase"/>
    <property type="match status" value="1"/>
</dbReference>
<organism evidence="2 3">
    <name type="scientific">Chryseosolibacter indicus</name>
    <dbReference type="NCBI Taxonomy" id="2782351"/>
    <lineage>
        <taxon>Bacteria</taxon>
        <taxon>Pseudomonadati</taxon>
        <taxon>Bacteroidota</taxon>
        <taxon>Cytophagia</taxon>
        <taxon>Cytophagales</taxon>
        <taxon>Chryseotaleaceae</taxon>
        <taxon>Chryseosolibacter</taxon>
    </lineage>
</organism>